<dbReference type="InterPro" id="IPR016152">
    <property type="entry name" value="PTrfase/Anion_transptr"/>
</dbReference>
<accession>A0ABV9JTK3</accession>
<dbReference type="RefSeq" id="WP_212928715.1">
    <property type="nucleotide sequence ID" value="NZ_JBHSFT010000002.1"/>
</dbReference>
<keyword evidence="2" id="KW-0813">Transport</keyword>
<dbReference type="PANTHER" id="PTHR47738:SF1">
    <property type="entry name" value="NITROGEN REGULATORY PROTEIN"/>
    <property type="match status" value="1"/>
</dbReference>
<dbReference type="PROSITE" id="PS51094">
    <property type="entry name" value="PTS_EIIA_TYPE_2"/>
    <property type="match status" value="1"/>
</dbReference>
<dbReference type="Pfam" id="PF00359">
    <property type="entry name" value="PTS_EIIA_2"/>
    <property type="match status" value="1"/>
</dbReference>
<sequence>MNDNSFYQVYFNSTLETKEQVYDFISTIACPHHSYQQRQAIIHQLNEREKVGSPLIAEHVLLPHMESNLLEESQIVFLRLTKPILCWDNNIEDIRLIIIILLKADEQEEIKKKISLFTRSLADEDYLNRLLNAEEPSSLYKEIITF</sequence>
<comment type="caution">
    <text evidence="2">The sequence shown here is derived from an EMBL/GenBank/DDBJ whole genome shotgun (WGS) entry which is preliminary data.</text>
</comment>
<proteinExistence type="predicted"/>
<organism evidence="2 3">
    <name type="scientific">Oceanobacillus aidingensis</name>
    <dbReference type="NCBI Taxonomy" id="645964"/>
    <lineage>
        <taxon>Bacteria</taxon>
        <taxon>Bacillati</taxon>
        <taxon>Bacillota</taxon>
        <taxon>Bacilli</taxon>
        <taxon>Bacillales</taxon>
        <taxon>Bacillaceae</taxon>
        <taxon>Oceanobacillus</taxon>
    </lineage>
</organism>
<dbReference type="SUPFAM" id="SSF55804">
    <property type="entry name" value="Phoshotransferase/anion transport protein"/>
    <property type="match status" value="1"/>
</dbReference>
<keyword evidence="3" id="KW-1185">Reference proteome</keyword>
<gene>
    <name evidence="2" type="ORF">ACFO3P_02600</name>
</gene>
<dbReference type="InterPro" id="IPR002178">
    <property type="entry name" value="PTS_EIIA_type-2_dom"/>
</dbReference>
<evidence type="ECO:0000259" key="1">
    <source>
        <dbReference type="PROSITE" id="PS51094"/>
    </source>
</evidence>
<dbReference type="PANTHER" id="PTHR47738">
    <property type="entry name" value="PTS SYSTEM FRUCTOSE-LIKE EIIA COMPONENT-RELATED"/>
    <property type="match status" value="1"/>
</dbReference>
<dbReference type="InterPro" id="IPR051541">
    <property type="entry name" value="PTS_SugarTrans_NitroReg"/>
</dbReference>
<evidence type="ECO:0000313" key="2">
    <source>
        <dbReference type="EMBL" id="MFC4661110.1"/>
    </source>
</evidence>
<protein>
    <submittedName>
        <fullName evidence="2">PTS sugar transporter subunit IIA</fullName>
    </submittedName>
</protein>
<dbReference type="Proteomes" id="UP001595988">
    <property type="component" value="Unassembled WGS sequence"/>
</dbReference>
<dbReference type="Gene3D" id="3.40.930.10">
    <property type="entry name" value="Mannitol-specific EII, Chain A"/>
    <property type="match status" value="1"/>
</dbReference>
<name>A0ABV9JTK3_9BACI</name>
<feature type="domain" description="PTS EIIA type-2" evidence="1">
    <location>
        <begin position="2"/>
        <end position="146"/>
    </location>
</feature>
<evidence type="ECO:0000313" key="3">
    <source>
        <dbReference type="Proteomes" id="UP001595988"/>
    </source>
</evidence>
<keyword evidence="2" id="KW-0762">Sugar transport</keyword>
<dbReference type="EMBL" id="JBHSFT010000002">
    <property type="protein sequence ID" value="MFC4661110.1"/>
    <property type="molecule type" value="Genomic_DNA"/>
</dbReference>
<reference evidence="3" key="1">
    <citation type="journal article" date="2019" name="Int. J. Syst. Evol. Microbiol.">
        <title>The Global Catalogue of Microorganisms (GCM) 10K type strain sequencing project: providing services to taxonomists for standard genome sequencing and annotation.</title>
        <authorList>
            <consortium name="The Broad Institute Genomics Platform"/>
            <consortium name="The Broad Institute Genome Sequencing Center for Infectious Disease"/>
            <person name="Wu L."/>
            <person name="Ma J."/>
        </authorList>
    </citation>
    <scope>NUCLEOTIDE SEQUENCE [LARGE SCALE GENOMIC DNA]</scope>
    <source>
        <strain evidence="3">CCUG 37257</strain>
    </source>
</reference>